<dbReference type="GO" id="GO:0019288">
    <property type="term" value="P:isopentenyl diphosphate biosynthetic process, methylerythritol 4-phosphate pathway"/>
    <property type="evidence" value="ECO:0007669"/>
    <property type="project" value="UniProtKB-UniRule"/>
</dbReference>
<comment type="similarity">
    <text evidence="10 11">Belongs to the IspF family.</text>
</comment>
<name>A0A6J4CZC9_9HELI</name>
<dbReference type="EMBL" id="AP019774">
    <property type="protein sequence ID" value="BCD70063.1"/>
    <property type="molecule type" value="Genomic_DNA"/>
</dbReference>
<proteinExistence type="inferred from homology"/>
<dbReference type="InterPro" id="IPR036571">
    <property type="entry name" value="MECDP_synthase_sf"/>
</dbReference>
<dbReference type="PANTHER" id="PTHR43181:SF1">
    <property type="entry name" value="2-C-METHYL-D-ERYTHRITOL 2,4-CYCLODIPHOSPHATE SYNTHASE, CHLOROPLASTIC"/>
    <property type="match status" value="1"/>
</dbReference>
<evidence type="ECO:0000313" key="16">
    <source>
        <dbReference type="Proteomes" id="UP000509742"/>
    </source>
</evidence>
<feature type="binding site" evidence="10">
    <location>
        <position position="234"/>
    </location>
    <ligand>
        <name>a divalent metal cation</name>
        <dbReference type="ChEBI" id="CHEBI:60240"/>
    </ligand>
</feature>
<evidence type="ECO:0000256" key="6">
    <source>
        <dbReference type="ARBA" id="ARBA00022723"/>
    </source>
</evidence>
<reference evidence="14 15" key="1">
    <citation type="submission" date="2019-06" db="EMBL/GenBank/DDBJ databases">
        <title>Complete genome sequence of Helicobacter suis SNTW101c.</title>
        <authorList>
            <person name="Rimbara E."/>
            <person name="Suzuki M."/>
            <person name="Matsui H."/>
            <person name="Nakamura M."/>
            <person name="Mori S."/>
            <person name="Shibayama K."/>
        </authorList>
    </citation>
    <scope>NUCLEOTIDE SEQUENCE [LARGE SCALE GENOMIC DNA]</scope>
    <source>
        <strain evidence="14 15">SNTW101c</strain>
    </source>
</reference>
<evidence type="ECO:0000256" key="3">
    <source>
        <dbReference type="ARBA" id="ARBA00012579"/>
    </source>
</evidence>
<comment type="cofactor">
    <cofactor evidence="10">
        <name>a divalent metal cation</name>
        <dbReference type="ChEBI" id="CHEBI:60240"/>
    </cofactor>
    <text evidence="10">Binds 1 divalent metal cation per subunit.</text>
</comment>
<feature type="binding site" evidence="10">
    <location>
        <position position="270"/>
    </location>
    <ligand>
        <name>a divalent metal cation</name>
        <dbReference type="ChEBI" id="CHEBI:60240"/>
    </ligand>
</feature>
<feature type="domain" description="2-C-methyl-D-erythritol 2,4-cyclodiphosphate synthase" evidence="12">
    <location>
        <begin position="227"/>
        <end position="380"/>
    </location>
</feature>
<dbReference type="InterPro" id="IPR003526">
    <property type="entry name" value="MECDP_synthase"/>
</dbReference>
<feature type="binding site" evidence="10">
    <location>
        <begin position="284"/>
        <end position="286"/>
    </location>
    <ligand>
        <name>4-CDP-2-C-methyl-D-erythritol 2-phosphate</name>
        <dbReference type="ChEBI" id="CHEBI:57919"/>
    </ligand>
</feature>
<evidence type="ECO:0000256" key="11">
    <source>
        <dbReference type="RuleBase" id="RU004395"/>
    </source>
</evidence>
<keyword evidence="4" id="KW-0808">Transferase</keyword>
<comment type="pathway">
    <text evidence="2 10">Isoprenoid biosynthesis; isopentenyl diphosphate biosynthesis via DXP pathway; isopentenyl diphosphate from 1-deoxy-D-xylulose 5-phosphate: step 4/6.</text>
</comment>
<dbReference type="PROSITE" id="PS01350">
    <property type="entry name" value="ISPF"/>
    <property type="match status" value="1"/>
</dbReference>
<dbReference type="SUPFAM" id="SSF69765">
    <property type="entry name" value="IpsF-like"/>
    <property type="match status" value="1"/>
</dbReference>
<evidence type="ECO:0000313" key="13">
    <source>
        <dbReference type="EMBL" id="BCD45733.1"/>
    </source>
</evidence>
<dbReference type="InterPro" id="IPR034683">
    <property type="entry name" value="IspD/TarI"/>
</dbReference>
<dbReference type="Pfam" id="PF02542">
    <property type="entry name" value="YgbB"/>
    <property type="match status" value="1"/>
</dbReference>
<comment type="catalytic activity">
    <reaction evidence="1 10 11">
        <text>4-CDP-2-C-methyl-D-erythritol 2-phosphate = 2-C-methyl-D-erythritol 2,4-cyclic diphosphate + CMP</text>
        <dbReference type="Rhea" id="RHEA:23864"/>
        <dbReference type="ChEBI" id="CHEBI:57919"/>
        <dbReference type="ChEBI" id="CHEBI:58483"/>
        <dbReference type="ChEBI" id="CHEBI:60377"/>
        <dbReference type="EC" id="4.6.1.12"/>
    </reaction>
</comment>
<keyword evidence="16" id="KW-1185">Reference proteome</keyword>
<feature type="binding site" evidence="10">
    <location>
        <position position="370"/>
    </location>
    <ligand>
        <name>4-CDP-2-C-methyl-D-erythritol 2-phosphate</name>
        <dbReference type="ChEBI" id="CHEBI:57919"/>
    </ligand>
</feature>
<feature type="site" description="Transition state stabilizer" evidence="10">
    <location>
        <position position="361"/>
    </location>
</feature>
<evidence type="ECO:0000259" key="12">
    <source>
        <dbReference type="Pfam" id="PF02542"/>
    </source>
</evidence>
<evidence type="ECO:0000256" key="1">
    <source>
        <dbReference type="ARBA" id="ARBA00000200"/>
    </source>
</evidence>
<comment type="function">
    <text evidence="10">Involved in the biosynthesis of isopentenyl diphosphate (IPP) and dimethylallyl diphosphate (DMAPP), two major building blocks of isoprenoid compounds. Catalyzes the conversion of 4-diphosphocytidyl-2-C-methyl-D-erythritol 2-phosphate (CDP-ME2P) to 2-C-methyl-D-erythritol 2,4-cyclodiphosphate (ME-CPP) with a corresponding release of cytidine 5-monophosphate (CMP).</text>
</comment>
<evidence type="ECO:0000313" key="14">
    <source>
        <dbReference type="EMBL" id="BCD70063.1"/>
    </source>
</evidence>
<comment type="subunit">
    <text evidence="10">Homotrimer.</text>
</comment>
<dbReference type="InterPro" id="IPR018294">
    <property type="entry name" value="ISPD_synthase_CS"/>
</dbReference>
<dbReference type="GeneID" id="56929393"/>
<evidence type="ECO:0000256" key="8">
    <source>
        <dbReference type="ARBA" id="ARBA00023239"/>
    </source>
</evidence>
<evidence type="ECO:0000256" key="10">
    <source>
        <dbReference type="HAMAP-Rule" id="MF_00107"/>
    </source>
</evidence>
<dbReference type="AlphaFoldDB" id="A0A6J4CZC9"/>
<keyword evidence="9" id="KW-0511">Multifunctional enzyme</keyword>
<keyword evidence="5" id="KW-0548">Nucleotidyltransferase</keyword>
<dbReference type="HAMAP" id="MF_00107">
    <property type="entry name" value="IspF"/>
    <property type="match status" value="1"/>
</dbReference>
<dbReference type="EC" id="4.6.1.12" evidence="3 10"/>
<feature type="binding site" evidence="10">
    <location>
        <begin position="360"/>
        <end position="363"/>
    </location>
    <ligand>
        <name>4-CDP-2-C-methyl-D-erythritol 2-phosphate</name>
        <dbReference type="ChEBI" id="CHEBI:57919"/>
    </ligand>
</feature>
<dbReference type="Gene3D" id="3.30.1330.50">
    <property type="entry name" value="2-C-methyl-D-erythritol 2,4-cyclodiphosphate synthase"/>
    <property type="match status" value="1"/>
</dbReference>
<gene>
    <name evidence="14" type="primary">ispDF</name>
    <name evidence="10" type="synonym">ispF</name>
    <name evidence="13" type="ORF">NHP190020_07720</name>
    <name evidence="14" type="ORF">SNTW_07080</name>
</gene>
<protein>
    <recommendedName>
        <fullName evidence="3 10">2-C-methyl-D-erythritol 2,4-cyclodiphosphate synthase</fullName>
        <shortName evidence="10">MECDP-synthase</shortName>
        <shortName evidence="10">MECPP-synthase</shortName>
        <shortName evidence="10">MECPS</shortName>
        <ecNumber evidence="3 10">4.6.1.12</ecNumber>
    </recommendedName>
</protein>
<comment type="caution">
    <text evidence="10">Lacks conserved residue(s) required for the propagation of feature annotation.</text>
</comment>
<dbReference type="Proteomes" id="UP000509742">
    <property type="component" value="Chromosome"/>
</dbReference>
<dbReference type="PANTHER" id="PTHR43181">
    <property type="entry name" value="2-C-METHYL-D-ERYTHRITOL 2,4-CYCLODIPHOSPHATE SYNTHASE, CHLOROPLASTIC"/>
    <property type="match status" value="1"/>
</dbReference>
<feature type="binding site" evidence="10">
    <location>
        <begin position="262"/>
        <end position="263"/>
    </location>
    <ligand>
        <name>4-CDP-2-C-methyl-D-erythritol 2-phosphate</name>
        <dbReference type="ChEBI" id="CHEBI:57919"/>
    </ligand>
</feature>
<dbReference type="EMBL" id="AP023036">
    <property type="protein sequence ID" value="BCD45733.1"/>
    <property type="molecule type" value="Genomic_DNA"/>
</dbReference>
<dbReference type="GO" id="GO:0008685">
    <property type="term" value="F:2-C-methyl-D-erythritol 2,4-cyclodiphosphate synthase activity"/>
    <property type="evidence" value="ECO:0007669"/>
    <property type="project" value="UniProtKB-UniRule"/>
</dbReference>
<dbReference type="UniPathway" id="UPA00056">
    <property type="reaction ID" value="UER00095"/>
</dbReference>
<dbReference type="GO" id="GO:0046872">
    <property type="term" value="F:metal ion binding"/>
    <property type="evidence" value="ECO:0007669"/>
    <property type="project" value="UniProtKB-KW"/>
</dbReference>
<accession>A0A6J4CZC9</accession>
<keyword evidence="7 10" id="KW-0414">Isoprene biosynthesis</keyword>
<evidence type="ECO:0000256" key="9">
    <source>
        <dbReference type="ARBA" id="ARBA00023268"/>
    </source>
</evidence>
<feature type="binding site" evidence="10">
    <location>
        <position position="232"/>
    </location>
    <ligand>
        <name>a divalent metal cation</name>
        <dbReference type="ChEBI" id="CHEBI:60240"/>
    </ligand>
</feature>
<dbReference type="GO" id="GO:0070567">
    <property type="term" value="F:cytidylyltransferase activity"/>
    <property type="evidence" value="ECO:0007669"/>
    <property type="project" value="InterPro"/>
</dbReference>
<keyword evidence="8 10" id="KW-0456">Lyase</keyword>
<sequence length="390" mass="42978">MEKSFSLILLAAGSSSRFIKSLPSKLPPIKKQWWVYQGLALWEKVYRDFKALGCFERIFLVVSNPLEQIYIKQALEDLELSVVLGGESRQESVLNALKLVQTPFVVVSDVARFIGGSQMFLKLLDRFKNQPKLDGIAPALSASDTMVLSQQGFTTLDRAHTLHVQTPQICRTEKLKEAYSKGNFSDESSALLSNGGQVTYIEGSLDLHKITFAHDLPPYTTCFTTHTGLGFDVHGFESNKPMKIGGVLIDPKDSKEQGLKAHSDGDVLLHALIDAILGAIKGGDIGMYYSDQDSRFKNMDSSLMLTQIYHLAQGMGHTIESIDCTLLADMPKIAPYREAIKSHLADLLRLNKRVINIKATTFEGLGFIGRKEGIAAQVLVQTSALSAVDL</sequence>
<evidence type="ECO:0000256" key="2">
    <source>
        <dbReference type="ARBA" id="ARBA00004709"/>
    </source>
</evidence>
<dbReference type="PROSITE" id="PS01295">
    <property type="entry name" value="ISPD"/>
    <property type="match status" value="1"/>
</dbReference>
<dbReference type="InterPro" id="IPR020555">
    <property type="entry name" value="MECDP_synthase_CS"/>
</dbReference>
<dbReference type="Pfam" id="PF01128">
    <property type="entry name" value="IspD"/>
    <property type="match status" value="1"/>
</dbReference>
<dbReference type="GO" id="GO:0016114">
    <property type="term" value="P:terpenoid biosynthetic process"/>
    <property type="evidence" value="ECO:0007669"/>
    <property type="project" value="InterPro"/>
</dbReference>
<dbReference type="InterPro" id="IPR029044">
    <property type="entry name" value="Nucleotide-diphossugar_trans"/>
</dbReference>
<dbReference type="OrthoDB" id="9804336at2"/>
<organism evidence="14 15">
    <name type="scientific">Helicobacter suis</name>
    <dbReference type="NCBI Taxonomy" id="104628"/>
    <lineage>
        <taxon>Bacteria</taxon>
        <taxon>Pseudomonadati</taxon>
        <taxon>Campylobacterota</taxon>
        <taxon>Epsilonproteobacteria</taxon>
        <taxon>Campylobacterales</taxon>
        <taxon>Helicobacteraceae</taxon>
        <taxon>Helicobacter</taxon>
    </lineage>
</organism>
<dbReference type="CDD" id="cd00554">
    <property type="entry name" value="MECDP_synthase"/>
    <property type="match status" value="1"/>
</dbReference>
<evidence type="ECO:0000256" key="4">
    <source>
        <dbReference type="ARBA" id="ARBA00022679"/>
    </source>
</evidence>
<dbReference type="SUPFAM" id="SSF53448">
    <property type="entry name" value="Nucleotide-diphospho-sugar transferases"/>
    <property type="match status" value="1"/>
</dbReference>
<evidence type="ECO:0000313" key="15">
    <source>
        <dbReference type="Proteomes" id="UP000317935"/>
    </source>
</evidence>
<dbReference type="Gene3D" id="3.90.550.10">
    <property type="entry name" value="Spore Coat Polysaccharide Biosynthesis Protein SpsA, Chain A"/>
    <property type="match status" value="1"/>
</dbReference>
<dbReference type="NCBIfam" id="TIGR00151">
    <property type="entry name" value="ispF"/>
    <property type="match status" value="1"/>
</dbReference>
<evidence type="ECO:0000256" key="7">
    <source>
        <dbReference type="ARBA" id="ARBA00023229"/>
    </source>
</evidence>
<feature type="binding site" evidence="10">
    <location>
        <begin position="232"/>
        <end position="234"/>
    </location>
    <ligand>
        <name>4-CDP-2-C-methyl-D-erythritol 2-phosphate</name>
        <dbReference type="ChEBI" id="CHEBI:57919"/>
    </ligand>
</feature>
<evidence type="ECO:0000256" key="5">
    <source>
        <dbReference type="ARBA" id="ARBA00022695"/>
    </source>
</evidence>
<feature type="site" description="Transition state stabilizer" evidence="10">
    <location>
        <position position="262"/>
    </location>
</feature>
<dbReference type="RefSeq" id="WP_006564330.1">
    <property type="nucleotide sequence ID" value="NZ_AP019774.1"/>
</dbReference>
<keyword evidence="6 10" id="KW-0479">Metal-binding</keyword>
<dbReference type="Proteomes" id="UP000317935">
    <property type="component" value="Chromosome"/>
</dbReference>
<reference evidence="13 16" key="2">
    <citation type="submission" date="2020-04" db="EMBL/GenBank/DDBJ databases">
        <title>Genomic analysis of gastric non-Helicobacter pylori Helicobacters isolated in Japan.</title>
        <authorList>
            <person name="Suzuki M."/>
            <person name="Rimbara E."/>
        </authorList>
    </citation>
    <scope>NUCLEOTIDE SEQUENCE [LARGE SCALE GENOMIC DNA]</scope>
    <source>
        <strain evidence="13 16">NHP19-0020</strain>
    </source>
</reference>
<feature type="binding site" evidence="10">
    <location>
        <position position="367"/>
    </location>
    <ligand>
        <name>4-CDP-2-C-methyl-D-erythritol 2-phosphate</name>
        <dbReference type="ChEBI" id="CHEBI:57919"/>
    </ligand>
</feature>